<dbReference type="PANTHER" id="PTHR37962">
    <property type="entry name" value="MALE STERILE (3) 76CA"/>
    <property type="match status" value="1"/>
</dbReference>
<accession>A0ABM3G5Q4</accession>
<sequence>MNSPDADYELEHQGPVLVWWFGQNFSQSRYGDRTNGSNACTLIAVLVALRISQSDMKISGGHDCCAQTPLSSQLIKCLADSFVQGNKIHERLLKSGELPHVNMSVPEAIQAAGKSMRSIIEWKSLVYLMDMGSSLFDQLNETVQEWYRNPPPNHSDNLFVIIIADNRSVLLTFQHTVEKVTLIDSHQHLNRGAVVAQVDLQKLGSLCAWYLGLMKHCYNVRPSCYELSYLYFRRYDGGEMILC</sequence>
<dbReference type="Proteomes" id="UP000829291">
    <property type="component" value="Chromosome 5"/>
</dbReference>
<evidence type="ECO:0000313" key="2">
    <source>
        <dbReference type="RefSeq" id="XP_046595600.1"/>
    </source>
</evidence>
<protein>
    <submittedName>
        <fullName evidence="2">Uncharacterized protein LOC107223022 isoform X2</fullName>
    </submittedName>
</protein>
<dbReference type="PANTHER" id="PTHR37962:SF2">
    <property type="entry name" value="MALE STERILE (3) 76CA"/>
    <property type="match status" value="1"/>
</dbReference>
<reference evidence="2" key="1">
    <citation type="submission" date="2025-08" db="UniProtKB">
        <authorList>
            <consortium name="RefSeq"/>
        </authorList>
    </citation>
    <scope>IDENTIFICATION</scope>
    <source>
        <tissue evidence="2">Thorax and Abdomen</tissue>
    </source>
</reference>
<keyword evidence="1" id="KW-1185">Reference proteome</keyword>
<proteinExistence type="predicted"/>
<evidence type="ECO:0000313" key="1">
    <source>
        <dbReference type="Proteomes" id="UP000829291"/>
    </source>
</evidence>
<gene>
    <name evidence="2" type="primary">LOC107223022</name>
</gene>
<dbReference type="GeneID" id="107223022"/>
<name>A0ABM3G5Q4_NEOLC</name>
<organism evidence="1 2">
    <name type="scientific">Neodiprion lecontei</name>
    <name type="common">Redheaded pine sawfly</name>
    <dbReference type="NCBI Taxonomy" id="441921"/>
    <lineage>
        <taxon>Eukaryota</taxon>
        <taxon>Metazoa</taxon>
        <taxon>Ecdysozoa</taxon>
        <taxon>Arthropoda</taxon>
        <taxon>Hexapoda</taxon>
        <taxon>Insecta</taxon>
        <taxon>Pterygota</taxon>
        <taxon>Neoptera</taxon>
        <taxon>Endopterygota</taxon>
        <taxon>Hymenoptera</taxon>
        <taxon>Tenthredinoidea</taxon>
        <taxon>Diprionidae</taxon>
        <taxon>Diprioninae</taxon>
        <taxon>Neodiprion</taxon>
    </lineage>
</organism>
<dbReference type="RefSeq" id="XP_046595600.1">
    <property type="nucleotide sequence ID" value="XM_046739644.1"/>
</dbReference>